<evidence type="ECO:0000313" key="2">
    <source>
        <dbReference type="Proteomes" id="UP000008648"/>
    </source>
</evidence>
<name>F1BUR8_9CAUD</name>
<evidence type="ECO:0000313" key="1">
    <source>
        <dbReference type="EMBL" id="ADX32467.1"/>
    </source>
</evidence>
<reference evidence="1 2" key="1">
    <citation type="submission" date="2010-08" db="EMBL/GenBank/DDBJ databases">
        <title>Genomic sequence of temperate phage ENT90 isolated from Erwinia amylovora.</title>
        <authorList>
            <person name="Lee Y.-D."/>
            <person name="Park J.-H."/>
        </authorList>
    </citation>
    <scope>NUCLEOTIDE SEQUENCE [LARGE SCALE GENOMIC DNA]</scope>
</reference>
<dbReference type="EMBL" id="HQ110084">
    <property type="protein sequence ID" value="ADX32467.1"/>
    <property type="molecule type" value="Genomic_DNA"/>
</dbReference>
<proteinExistence type="predicted"/>
<accession>F1BUR8</accession>
<dbReference type="RefSeq" id="YP_007238039.1">
    <property type="nucleotide sequence ID" value="NC_019932.1"/>
</dbReference>
<dbReference type="Proteomes" id="UP000008648">
    <property type="component" value="Segment"/>
</dbReference>
<dbReference type="KEGG" id="vg:14297534"/>
<protein>
    <submittedName>
        <fullName evidence="1">Uncharacterized protein</fullName>
    </submittedName>
</protein>
<dbReference type="GeneID" id="14297534"/>
<keyword evidence="2" id="KW-1185">Reference proteome</keyword>
<sequence>MLKKSSFVATSLSGRILIPSGLPFGAYINRLRKLPRPFVSRIAWRIRSISLLLCAASVIYRM</sequence>
<organism evidence="1 2">
    <name type="scientific">Erwinia phage ENT90</name>
    <dbReference type="NCBI Taxonomy" id="947843"/>
    <lineage>
        <taxon>Viruses</taxon>
        <taxon>Duplodnaviria</taxon>
        <taxon>Heunggongvirae</taxon>
        <taxon>Uroviricota</taxon>
        <taxon>Caudoviricetes</taxon>
        <taxon>Peduoviridae</taxon>
        <taxon>Entnonagintavirus</taxon>
        <taxon>Entnonagintavirus ENT90</taxon>
    </lineage>
</organism>